<evidence type="ECO:0000259" key="6">
    <source>
        <dbReference type="Pfam" id="PF00705"/>
    </source>
</evidence>
<dbReference type="InterPro" id="IPR000730">
    <property type="entry name" value="Pr_cel_nuc_antig"/>
</dbReference>
<keyword evidence="4" id="KW-0235">DNA replication</keyword>
<evidence type="ECO:0000313" key="8">
    <source>
        <dbReference type="EMBL" id="VAH62819.1"/>
    </source>
</evidence>
<reference evidence="8 9" key="1">
    <citation type="submission" date="2017-09" db="EMBL/GenBank/DDBJ databases">
        <authorList>
            <consortium name="International Durum Wheat Genome Sequencing Consortium (IDWGSC)"/>
            <person name="Milanesi L."/>
        </authorList>
    </citation>
    <scope>NUCLEOTIDE SEQUENCE [LARGE SCALE GENOMIC DNA]</scope>
    <source>
        <strain evidence="9">cv. Svevo</strain>
    </source>
</reference>
<dbReference type="InterPro" id="IPR046938">
    <property type="entry name" value="DNA_clamp_sf"/>
</dbReference>
<gene>
    <name evidence="8" type="ORF">TRITD_3Av1G171540</name>
</gene>
<dbReference type="NCBIfam" id="TIGR00590">
    <property type="entry name" value="pcna"/>
    <property type="match status" value="1"/>
</dbReference>
<keyword evidence="2 4" id="KW-0238">DNA-binding</keyword>
<dbReference type="GO" id="GO:0030337">
    <property type="term" value="F:DNA polymerase processivity factor activity"/>
    <property type="evidence" value="ECO:0007669"/>
    <property type="project" value="InterPro"/>
</dbReference>
<sequence>MFELTMAKGSILQGVLEAILDLVNVANVDCSSKGFSLQALDIEHVVFLSLFFPSEVFRSYRCDEDCSMRIAIADMVDLLRASNDGDIITIKVTDQNFEDITITFESPDKTKTTDMDLQLVDARSHRLKISEWHDMESEYQAIFCMPSAQFMLNCKSLSVIDDDVVIRVNEEVISFSTKGKSGCVNISHVPNKTDKPEKASVTLTHVRGIVSLTLNLRYMKSCAKVSTLFDQVKIGLSTKLPLMVECKIAEKGYIRYFVAPLEEEEGKTETEEAEGEEGRQRKKAKKMMKQEMRCWADE</sequence>
<dbReference type="Pfam" id="PF00705">
    <property type="entry name" value="PCNA_N"/>
    <property type="match status" value="1"/>
</dbReference>
<evidence type="ECO:0000256" key="5">
    <source>
        <dbReference type="SAM" id="MobiDB-lite"/>
    </source>
</evidence>
<evidence type="ECO:0000256" key="3">
    <source>
        <dbReference type="RuleBase" id="RU000641"/>
    </source>
</evidence>
<dbReference type="GO" id="GO:0006272">
    <property type="term" value="P:leading strand elongation"/>
    <property type="evidence" value="ECO:0007669"/>
    <property type="project" value="TreeGrafter"/>
</dbReference>
<keyword evidence="3" id="KW-0539">Nucleus</keyword>
<feature type="domain" description="Proliferating cell nuclear antigen PCNA N-terminal" evidence="6">
    <location>
        <begin position="1"/>
        <end position="121"/>
    </location>
</feature>
<dbReference type="InterPro" id="IPR022649">
    <property type="entry name" value="Pr_cel_nuc_antig_C"/>
</dbReference>
<feature type="compositionally biased region" description="Acidic residues" evidence="5">
    <location>
        <begin position="263"/>
        <end position="275"/>
    </location>
</feature>
<feature type="domain" description="Proliferating cell nuclear antigen PCNA C-terminal" evidence="7">
    <location>
        <begin position="136"/>
        <end position="260"/>
    </location>
</feature>
<dbReference type="OMA" id="FFHANNF"/>
<dbReference type="InterPro" id="IPR022648">
    <property type="entry name" value="Pr_cel_nuc_antig_N"/>
</dbReference>
<evidence type="ECO:0000256" key="2">
    <source>
        <dbReference type="ARBA" id="ARBA00023125"/>
    </source>
</evidence>
<accession>A0A9R0VKL0</accession>
<keyword evidence="9" id="KW-1185">Reference proteome</keyword>
<dbReference type="PANTHER" id="PTHR11352:SF0">
    <property type="entry name" value="PROLIFERATING CELL NUCLEAR ANTIGEN"/>
    <property type="match status" value="1"/>
</dbReference>
<dbReference type="GO" id="GO:0003677">
    <property type="term" value="F:DNA binding"/>
    <property type="evidence" value="ECO:0007669"/>
    <property type="project" value="UniProtKB-KW"/>
</dbReference>
<dbReference type="Pfam" id="PF02747">
    <property type="entry name" value="PCNA_C"/>
    <property type="match status" value="1"/>
</dbReference>
<evidence type="ECO:0000256" key="1">
    <source>
        <dbReference type="ARBA" id="ARBA00010462"/>
    </source>
</evidence>
<dbReference type="PANTHER" id="PTHR11352">
    <property type="entry name" value="PROLIFERATING CELL NUCLEAR ANTIGEN"/>
    <property type="match status" value="1"/>
</dbReference>
<name>A0A9R0VKL0_TRITD</name>
<dbReference type="GO" id="GO:0043626">
    <property type="term" value="C:PCNA complex"/>
    <property type="evidence" value="ECO:0007669"/>
    <property type="project" value="TreeGrafter"/>
</dbReference>
<protein>
    <recommendedName>
        <fullName evidence="3">DNA sliding clamp PCNA</fullName>
    </recommendedName>
</protein>
<dbReference type="EMBL" id="LT934115">
    <property type="protein sequence ID" value="VAH62819.1"/>
    <property type="molecule type" value="Genomic_DNA"/>
</dbReference>
<dbReference type="GO" id="GO:0006275">
    <property type="term" value="P:regulation of DNA replication"/>
    <property type="evidence" value="ECO:0007669"/>
    <property type="project" value="InterPro"/>
</dbReference>
<dbReference type="AlphaFoldDB" id="A0A9R0VKL0"/>
<dbReference type="GO" id="GO:0019985">
    <property type="term" value="P:translesion synthesis"/>
    <property type="evidence" value="ECO:0007669"/>
    <property type="project" value="TreeGrafter"/>
</dbReference>
<organism evidence="8 9">
    <name type="scientific">Triticum turgidum subsp. durum</name>
    <name type="common">Durum wheat</name>
    <name type="synonym">Triticum durum</name>
    <dbReference type="NCBI Taxonomy" id="4567"/>
    <lineage>
        <taxon>Eukaryota</taxon>
        <taxon>Viridiplantae</taxon>
        <taxon>Streptophyta</taxon>
        <taxon>Embryophyta</taxon>
        <taxon>Tracheophyta</taxon>
        <taxon>Spermatophyta</taxon>
        <taxon>Magnoliopsida</taxon>
        <taxon>Liliopsida</taxon>
        <taxon>Poales</taxon>
        <taxon>Poaceae</taxon>
        <taxon>BOP clade</taxon>
        <taxon>Pooideae</taxon>
        <taxon>Triticodae</taxon>
        <taxon>Triticeae</taxon>
        <taxon>Triticinae</taxon>
        <taxon>Triticum</taxon>
    </lineage>
</organism>
<evidence type="ECO:0000259" key="7">
    <source>
        <dbReference type="Pfam" id="PF02747"/>
    </source>
</evidence>
<feature type="region of interest" description="Disordered" evidence="5">
    <location>
        <begin position="263"/>
        <end position="285"/>
    </location>
</feature>
<comment type="function">
    <text evidence="3">This protein is an auxiliary protein of DNA polymerase delta and is involved in the control of eukaryotic DNA replication by increasing the polymerase's processivity during elongation of the leading strand.</text>
</comment>
<comment type="similarity">
    <text evidence="1 4">Belongs to the PCNA family.</text>
</comment>
<evidence type="ECO:0000313" key="9">
    <source>
        <dbReference type="Proteomes" id="UP000324705"/>
    </source>
</evidence>
<dbReference type="Gene3D" id="3.70.10.10">
    <property type="match status" value="1"/>
</dbReference>
<dbReference type="CDD" id="cd00577">
    <property type="entry name" value="PCNA"/>
    <property type="match status" value="1"/>
</dbReference>
<dbReference type="SUPFAM" id="SSF55979">
    <property type="entry name" value="DNA clamp"/>
    <property type="match status" value="2"/>
</dbReference>
<dbReference type="GO" id="GO:0006298">
    <property type="term" value="P:mismatch repair"/>
    <property type="evidence" value="ECO:0007669"/>
    <property type="project" value="TreeGrafter"/>
</dbReference>
<dbReference type="Proteomes" id="UP000324705">
    <property type="component" value="Chromosome 3A"/>
</dbReference>
<comment type="subcellular location">
    <subcellularLocation>
        <location evidence="3">Nucleus</location>
    </subcellularLocation>
</comment>
<proteinExistence type="inferred from homology"/>
<evidence type="ECO:0000256" key="4">
    <source>
        <dbReference type="RuleBase" id="RU003671"/>
    </source>
</evidence>
<dbReference type="PRINTS" id="PR00339">
    <property type="entry name" value="PCNACYCLIN"/>
</dbReference>
<dbReference type="Gramene" id="TRITD3Av1G171540.1">
    <property type="protein sequence ID" value="TRITD3Av1G171540.1"/>
    <property type="gene ID" value="TRITD3Av1G171540"/>
</dbReference>